<keyword evidence="2" id="KW-1185">Reference proteome</keyword>
<dbReference type="WBParaSite" id="HPBE_0002410601-mRNA-1">
    <property type="protein sequence ID" value="HPBE_0002410601-mRNA-1"/>
    <property type="gene ID" value="HPBE_0002410601"/>
</dbReference>
<evidence type="ECO:0000313" key="2">
    <source>
        <dbReference type="Proteomes" id="UP000050761"/>
    </source>
</evidence>
<dbReference type="OrthoDB" id="5593063at2759"/>
<dbReference type="PANTHER" id="PTHR45673">
    <property type="entry name" value="SERINE/THREONINE-PROTEIN PHOSPHATASE 2B CATALYTIC SUBUNIT 1-RELATED"/>
    <property type="match status" value="1"/>
</dbReference>
<accession>A0A3P8CVA0</accession>
<dbReference type="EMBL" id="UZAH01035848">
    <property type="protein sequence ID" value="VDP42862.1"/>
    <property type="molecule type" value="Genomic_DNA"/>
</dbReference>
<dbReference type="Proteomes" id="UP000050761">
    <property type="component" value="Unassembled WGS sequence"/>
</dbReference>
<dbReference type="InterPro" id="IPR043360">
    <property type="entry name" value="PP2B"/>
</dbReference>
<organism evidence="2 3">
    <name type="scientific">Heligmosomoides polygyrus</name>
    <name type="common">Parasitic roundworm</name>
    <dbReference type="NCBI Taxonomy" id="6339"/>
    <lineage>
        <taxon>Eukaryota</taxon>
        <taxon>Metazoa</taxon>
        <taxon>Ecdysozoa</taxon>
        <taxon>Nematoda</taxon>
        <taxon>Chromadorea</taxon>
        <taxon>Rhabditida</taxon>
        <taxon>Rhabditina</taxon>
        <taxon>Rhabditomorpha</taxon>
        <taxon>Strongyloidea</taxon>
        <taxon>Heligmosomidae</taxon>
        <taxon>Heligmosomoides</taxon>
    </lineage>
</organism>
<dbReference type="GO" id="GO:0033192">
    <property type="term" value="F:calmodulin-dependent protein phosphatase activity"/>
    <property type="evidence" value="ECO:0007669"/>
    <property type="project" value="InterPro"/>
</dbReference>
<sequence length="174" mass="18337">MCFMSVFREESETVLALKGLTPTGTLPLGILNEGRRGVQEGRHESETVLQLKGLNPGGKLPQGILSGGKSALVEIVADGHYSSALNPIECVTRMCFMSVFREESETVLALKGLTPTGTLPLGILNEGRRGVQEGRCPLAISSLSSRAAPPDGIARCFGGVCGPPSLLTRVVNSF</sequence>
<dbReference type="GO" id="GO:0097720">
    <property type="term" value="P:calcineurin-mediated signaling"/>
    <property type="evidence" value="ECO:0007669"/>
    <property type="project" value="InterPro"/>
</dbReference>
<gene>
    <name evidence="1" type="ORF">HPBE_LOCUS24105</name>
</gene>
<evidence type="ECO:0000313" key="3">
    <source>
        <dbReference type="WBParaSite" id="HPBE_0002410601-mRNA-1"/>
    </source>
</evidence>
<dbReference type="AlphaFoldDB" id="A0A183GN36"/>
<evidence type="ECO:0000313" key="1">
    <source>
        <dbReference type="EMBL" id="VDP42862.1"/>
    </source>
</evidence>
<protein>
    <submittedName>
        <fullName evidence="1 3">Uncharacterized protein</fullName>
    </submittedName>
</protein>
<proteinExistence type="predicted"/>
<reference evidence="3" key="2">
    <citation type="submission" date="2019-09" db="UniProtKB">
        <authorList>
            <consortium name="WormBaseParasite"/>
        </authorList>
    </citation>
    <scope>IDENTIFICATION</scope>
</reference>
<name>A0A183GN36_HELPZ</name>
<accession>A0A183GN36</accession>
<reference evidence="1 2" key="1">
    <citation type="submission" date="2018-11" db="EMBL/GenBank/DDBJ databases">
        <authorList>
            <consortium name="Pathogen Informatics"/>
        </authorList>
    </citation>
    <scope>NUCLEOTIDE SEQUENCE [LARGE SCALE GENOMIC DNA]</scope>
</reference>